<organism evidence="2 3">
    <name type="scientific">Lasiosphaeris hirsuta</name>
    <dbReference type="NCBI Taxonomy" id="260670"/>
    <lineage>
        <taxon>Eukaryota</taxon>
        <taxon>Fungi</taxon>
        <taxon>Dikarya</taxon>
        <taxon>Ascomycota</taxon>
        <taxon>Pezizomycotina</taxon>
        <taxon>Sordariomycetes</taxon>
        <taxon>Sordariomycetidae</taxon>
        <taxon>Sordariales</taxon>
        <taxon>Lasiosphaeriaceae</taxon>
        <taxon>Lasiosphaeris</taxon>
    </lineage>
</organism>
<dbReference type="SUPFAM" id="SSF53474">
    <property type="entry name" value="alpha/beta-Hydrolases"/>
    <property type="match status" value="1"/>
</dbReference>
<gene>
    <name evidence="2" type="ORF">B0H67DRAFT_643459</name>
</gene>
<proteinExistence type="predicted"/>
<name>A0AA40AQK4_9PEZI</name>
<reference evidence="2" key="1">
    <citation type="submission" date="2023-06" db="EMBL/GenBank/DDBJ databases">
        <title>Genome-scale phylogeny and comparative genomics of the fungal order Sordariales.</title>
        <authorList>
            <consortium name="Lawrence Berkeley National Laboratory"/>
            <person name="Hensen N."/>
            <person name="Bonometti L."/>
            <person name="Westerberg I."/>
            <person name="Brannstrom I.O."/>
            <person name="Guillou S."/>
            <person name="Cros-Aarteil S."/>
            <person name="Calhoun S."/>
            <person name="Haridas S."/>
            <person name="Kuo A."/>
            <person name="Mondo S."/>
            <person name="Pangilinan J."/>
            <person name="Riley R."/>
            <person name="Labutti K."/>
            <person name="Andreopoulos B."/>
            <person name="Lipzen A."/>
            <person name="Chen C."/>
            <person name="Yanf M."/>
            <person name="Daum C."/>
            <person name="Ng V."/>
            <person name="Clum A."/>
            <person name="Steindorff A."/>
            <person name="Ohm R."/>
            <person name="Martin F."/>
            <person name="Silar P."/>
            <person name="Natvig D."/>
            <person name="Lalanne C."/>
            <person name="Gautier V."/>
            <person name="Ament-Velasquez S.L."/>
            <person name="Kruys A."/>
            <person name="Hutchinson M.I."/>
            <person name="Powell A.J."/>
            <person name="Barry K."/>
            <person name="Miller A.N."/>
            <person name="Grigoriev I.V."/>
            <person name="Debuchy R."/>
            <person name="Gladieux P."/>
            <person name="Thoren M.H."/>
            <person name="Johannesson H."/>
        </authorList>
    </citation>
    <scope>NUCLEOTIDE SEQUENCE</scope>
    <source>
        <strain evidence="2">SMH4607-1</strain>
    </source>
</reference>
<protein>
    <recommendedName>
        <fullName evidence="1">Alpha/beta hydrolase fold-3 domain-containing protein</fullName>
    </recommendedName>
</protein>
<dbReference type="InterPro" id="IPR013094">
    <property type="entry name" value="AB_hydrolase_3"/>
</dbReference>
<dbReference type="Gene3D" id="3.40.50.1820">
    <property type="entry name" value="alpha/beta hydrolase"/>
    <property type="match status" value="1"/>
</dbReference>
<keyword evidence="3" id="KW-1185">Reference proteome</keyword>
<evidence type="ECO:0000259" key="1">
    <source>
        <dbReference type="Pfam" id="PF07859"/>
    </source>
</evidence>
<dbReference type="Pfam" id="PF07859">
    <property type="entry name" value="Abhydrolase_3"/>
    <property type="match status" value="1"/>
</dbReference>
<comment type="caution">
    <text evidence="2">The sequence shown here is derived from an EMBL/GenBank/DDBJ whole genome shotgun (WGS) entry which is preliminary data.</text>
</comment>
<evidence type="ECO:0000313" key="3">
    <source>
        <dbReference type="Proteomes" id="UP001172102"/>
    </source>
</evidence>
<sequence length="73" mass="8066">MVADGGLDSENGFLAHVCNYVQCTVNYRHAPEHPYPAAINDTFCGFEWATSSENAENLSIDNLPPSYRWCVGV</sequence>
<dbReference type="AlphaFoldDB" id="A0AA40AQK4"/>
<dbReference type="GO" id="GO:0016787">
    <property type="term" value="F:hydrolase activity"/>
    <property type="evidence" value="ECO:0007669"/>
    <property type="project" value="InterPro"/>
</dbReference>
<dbReference type="EMBL" id="JAUKUA010000003">
    <property type="protein sequence ID" value="KAK0720175.1"/>
    <property type="molecule type" value="Genomic_DNA"/>
</dbReference>
<dbReference type="Proteomes" id="UP001172102">
    <property type="component" value="Unassembled WGS sequence"/>
</dbReference>
<dbReference type="InterPro" id="IPR029058">
    <property type="entry name" value="AB_hydrolase_fold"/>
</dbReference>
<accession>A0AA40AQK4</accession>
<feature type="domain" description="Alpha/beta hydrolase fold-3" evidence="1">
    <location>
        <begin position="10"/>
        <end position="56"/>
    </location>
</feature>
<evidence type="ECO:0000313" key="2">
    <source>
        <dbReference type="EMBL" id="KAK0720175.1"/>
    </source>
</evidence>